<proteinExistence type="predicted"/>
<dbReference type="Gene3D" id="3.40.50.12780">
    <property type="entry name" value="N-terminal domain of ligase-like"/>
    <property type="match status" value="1"/>
</dbReference>
<protein>
    <recommendedName>
        <fullName evidence="4">AMP-dependent synthetase/ligase domain-containing protein</fullName>
    </recommendedName>
</protein>
<dbReference type="SUPFAM" id="SSF56801">
    <property type="entry name" value="Acetyl-CoA synthetase-like"/>
    <property type="match status" value="1"/>
</dbReference>
<gene>
    <name evidence="2" type="ORF">N7463_002390</name>
</gene>
<evidence type="ECO:0000313" key="2">
    <source>
        <dbReference type="EMBL" id="KAJ5512838.1"/>
    </source>
</evidence>
<keyword evidence="3" id="KW-1185">Reference proteome</keyword>
<dbReference type="OrthoDB" id="10047078at2759"/>
<dbReference type="AlphaFoldDB" id="A0A9X0C8B1"/>
<comment type="caution">
    <text evidence="2">The sequence shown here is derived from an EMBL/GenBank/DDBJ whole genome shotgun (WGS) entry which is preliminary data.</text>
</comment>
<accession>A0A9X0C8B1</accession>
<name>A0A9X0C8B1_9EURO</name>
<dbReference type="Proteomes" id="UP001149954">
    <property type="component" value="Unassembled WGS sequence"/>
</dbReference>
<reference evidence="2" key="1">
    <citation type="submission" date="2022-12" db="EMBL/GenBank/DDBJ databases">
        <authorList>
            <person name="Petersen C."/>
        </authorList>
    </citation>
    <scope>NUCLEOTIDE SEQUENCE</scope>
    <source>
        <strain evidence="2">IBT 29495</strain>
    </source>
</reference>
<organism evidence="2 3">
    <name type="scientific">Penicillium fimorum</name>
    <dbReference type="NCBI Taxonomy" id="1882269"/>
    <lineage>
        <taxon>Eukaryota</taxon>
        <taxon>Fungi</taxon>
        <taxon>Dikarya</taxon>
        <taxon>Ascomycota</taxon>
        <taxon>Pezizomycotina</taxon>
        <taxon>Eurotiomycetes</taxon>
        <taxon>Eurotiomycetidae</taxon>
        <taxon>Eurotiales</taxon>
        <taxon>Aspergillaceae</taxon>
        <taxon>Penicillium</taxon>
    </lineage>
</organism>
<evidence type="ECO:0000313" key="3">
    <source>
        <dbReference type="Proteomes" id="UP001149954"/>
    </source>
</evidence>
<dbReference type="InterPro" id="IPR042099">
    <property type="entry name" value="ANL_N_sf"/>
</dbReference>
<dbReference type="PANTHER" id="PTHR43845">
    <property type="entry name" value="BLR5969 PROTEIN"/>
    <property type="match status" value="1"/>
</dbReference>
<dbReference type="EMBL" id="JAPWDS010000002">
    <property type="protein sequence ID" value="KAJ5512838.1"/>
    <property type="molecule type" value="Genomic_DNA"/>
</dbReference>
<reference evidence="2" key="2">
    <citation type="journal article" date="2023" name="IMA Fungus">
        <title>Comparative genomic study of the Penicillium genus elucidates a diverse pangenome and 15 lateral gene transfer events.</title>
        <authorList>
            <person name="Petersen C."/>
            <person name="Sorensen T."/>
            <person name="Nielsen M.R."/>
            <person name="Sondergaard T.E."/>
            <person name="Sorensen J.L."/>
            <person name="Fitzpatrick D.A."/>
            <person name="Frisvad J.C."/>
            <person name="Nielsen K.L."/>
        </authorList>
    </citation>
    <scope>NUCLEOTIDE SEQUENCE</scope>
    <source>
        <strain evidence="2">IBT 29495</strain>
    </source>
</reference>
<feature type="region of interest" description="Disordered" evidence="1">
    <location>
        <begin position="82"/>
        <end position="101"/>
    </location>
</feature>
<sequence length="474" mass="53510">MTVTSNLNVTNSFDLSDVLAIASVHPFYSSTPYPPKSEDLPILLAKHRKSTIDFKLSSFPLTWKEALYKEIARLTTDRDPRNGYRQETYISTTGGGSGKGSPMVFATDSQETRQQRAAIGSHLRSCGITGPGDWIMTMHVSGHLYRALDLMAEVLEGSGATVLCAGSQMEQDQMVDTLIEYRVNGIAGDAGQIMQLSRYISTLSEDKRRQLLINKVIYTSEPMTPAQHSFLNSVFPDLAVSSVIGSAEAGPWAASPAKLTETTKAEHYANFVYDQRLMHLEVFPFAIEDHHDSCTIDIQPLPDGEKGLLVQTSLQRMRHPLIRYVCGDVCSLHPLPESIKAEISPEDASHYKIARVYGRDRRISFDWYGEYFEFPVVQEAMRTKSWGILQYQIIRRYDGGDKNNLGIVLELRVLRHNEPGTITEEGLTRELRKLFWVFENNEELFDLRYLSDYAGFVRSTTGRKVINFIDQTQD</sequence>
<evidence type="ECO:0000256" key="1">
    <source>
        <dbReference type="SAM" id="MobiDB-lite"/>
    </source>
</evidence>
<evidence type="ECO:0008006" key="4">
    <source>
        <dbReference type="Google" id="ProtNLM"/>
    </source>
</evidence>
<dbReference type="PANTHER" id="PTHR43845:SF1">
    <property type="entry name" value="BLR5969 PROTEIN"/>
    <property type="match status" value="1"/>
</dbReference>